<dbReference type="Proteomes" id="UP000037122">
    <property type="component" value="Unassembled WGS sequence"/>
</dbReference>
<keyword evidence="1" id="KW-0812">Transmembrane</keyword>
<name>A0A0L0P9K6_CANAR</name>
<sequence length="74" mass="8872">MGERRWSCGMDSDAHGICDWWKWNHTVGQHGEKYFTRKQQMWTVCSDKLQLLLFFVSLHGEFAAFGWVQISIYW</sequence>
<evidence type="ECO:0000313" key="3">
    <source>
        <dbReference type="Proteomes" id="UP000037122"/>
    </source>
</evidence>
<reference evidence="3" key="1">
    <citation type="journal article" date="2015" name="BMC Genomics">
        <title>Draft genome of a commonly misdiagnosed multidrug resistant pathogen Candida auris.</title>
        <authorList>
            <person name="Chatterjee S."/>
            <person name="Alampalli S.V."/>
            <person name="Nageshan R.K."/>
            <person name="Chettiar S.T."/>
            <person name="Joshi S."/>
            <person name="Tatu U.S."/>
        </authorList>
    </citation>
    <scope>NUCLEOTIDE SEQUENCE [LARGE SCALE GENOMIC DNA]</scope>
    <source>
        <strain evidence="3">6684</strain>
    </source>
</reference>
<feature type="transmembrane region" description="Helical" evidence="1">
    <location>
        <begin position="51"/>
        <end position="72"/>
    </location>
</feature>
<keyword evidence="1" id="KW-1133">Transmembrane helix</keyword>
<evidence type="ECO:0000256" key="1">
    <source>
        <dbReference type="SAM" id="Phobius"/>
    </source>
</evidence>
<dbReference type="EMBL" id="LGST01000002">
    <property type="protein sequence ID" value="KNE02766.1"/>
    <property type="molecule type" value="Genomic_DNA"/>
</dbReference>
<organism evidence="2 3">
    <name type="scientific">Candidozyma auris</name>
    <name type="common">Yeast</name>
    <name type="synonym">Candida auris</name>
    <dbReference type="NCBI Taxonomy" id="498019"/>
    <lineage>
        <taxon>Eukaryota</taxon>
        <taxon>Fungi</taxon>
        <taxon>Dikarya</taxon>
        <taxon>Ascomycota</taxon>
        <taxon>Saccharomycotina</taxon>
        <taxon>Pichiomycetes</taxon>
        <taxon>Metschnikowiaceae</taxon>
        <taxon>Candidozyma</taxon>
    </lineage>
</organism>
<accession>A0A0L0P9K6</accession>
<evidence type="ECO:0000313" key="2">
    <source>
        <dbReference type="EMBL" id="KNE02766.1"/>
    </source>
</evidence>
<dbReference type="AlphaFoldDB" id="A0A0L0P9K6"/>
<gene>
    <name evidence="2" type="ORF">QG37_00141</name>
</gene>
<proteinExistence type="predicted"/>
<comment type="caution">
    <text evidence="2">The sequence shown here is derived from an EMBL/GenBank/DDBJ whole genome shotgun (WGS) entry which is preliminary data.</text>
</comment>
<protein>
    <submittedName>
        <fullName evidence="2">Uncharacterized protein</fullName>
    </submittedName>
</protein>
<keyword evidence="1" id="KW-0472">Membrane</keyword>
<dbReference type="VEuPathDB" id="FungiDB:QG37_00141"/>